<evidence type="ECO:0000256" key="2">
    <source>
        <dbReference type="ARBA" id="ARBA00022723"/>
    </source>
</evidence>
<evidence type="ECO:0000313" key="5">
    <source>
        <dbReference type="EMBL" id="CDM64792.1"/>
    </source>
</evidence>
<dbReference type="RefSeq" id="WP_041974676.1">
    <property type="nucleotide sequence ID" value="NZ_CBXV010000003.1"/>
</dbReference>
<organism evidence="5 6">
    <name type="scientific">Pyrinomonas methylaliphatogenes</name>
    <dbReference type="NCBI Taxonomy" id="454194"/>
    <lineage>
        <taxon>Bacteria</taxon>
        <taxon>Pseudomonadati</taxon>
        <taxon>Acidobacteriota</taxon>
        <taxon>Blastocatellia</taxon>
        <taxon>Blastocatellales</taxon>
        <taxon>Pyrinomonadaceae</taxon>
        <taxon>Pyrinomonas</taxon>
    </lineage>
</organism>
<dbReference type="GO" id="GO:0016853">
    <property type="term" value="F:isomerase activity"/>
    <property type="evidence" value="ECO:0007669"/>
    <property type="project" value="UniProtKB-ARBA"/>
</dbReference>
<dbReference type="Pfam" id="PF01557">
    <property type="entry name" value="FAA_hydrolase"/>
    <property type="match status" value="1"/>
</dbReference>
<dbReference type="InterPro" id="IPR018833">
    <property type="entry name" value="Rv2993c-like_N"/>
</dbReference>
<proteinExistence type="inferred from homology"/>
<dbReference type="Gene3D" id="3.90.850.10">
    <property type="entry name" value="Fumarylacetoacetase-like, C-terminal domain"/>
    <property type="match status" value="1"/>
</dbReference>
<protein>
    <submittedName>
        <fullName evidence="5">2-keto-4-pentenoate hydratase/2-oxohepta-3-ene-1,7-dioic acid hydratase</fullName>
    </submittedName>
</protein>
<dbReference type="PANTHER" id="PTHR11820:SF7">
    <property type="entry name" value="ACYLPYRUVASE FAHD1, MITOCHONDRIAL"/>
    <property type="match status" value="1"/>
</dbReference>
<reference evidence="5 6" key="1">
    <citation type="submission" date="2013-12" db="EMBL/GenBank/DDBJ databases">
        <authorList>
            <person name="Stott M."/>
        </authorList>
    </citation>
    <scope>NUCLEOTIDE SEQUENCE [LARGE SCALE GENOMIC DNA]</scope>
    <source>
        <strain evidence="5 6">K22</strain>
    </source>
</reference>
<evidence type="ECO:0000259" key="3">
    <source>
        <dbReference type="Pfam" id="PF01557"/>
    </source>
</evidence>
<gene>
    <name evidence="5" type="ORF">PYK22_00787</name>
</gene>
<dbReference type="PANTHER" id="PTHR11820">
    <property type="entry name" value="ACYLPYRUVASE"/>
    <property type="match status" value="1"/>
</dbReference>
<dbReference type="OrthoDB" id="9805307at2"/>
<dbReference type="EMBL" id="CBXV010000003">
    <property type="protein sequence ID" value="CDM64792.1"/>
    <property type="molecule type" value="Genomic_DNA"/>
</dbReference>
<accession>A0A0B6WVI8</accession>
<dbReference type="SUPFAM" id="SSF56529">
    <property type="entry name" value="FAH"/>
    <property type="match status" value="1"/>
</dbReference>
<keyword evidence="6" id="KW-1185">Reference proteome</keyword>
<dbReference type="Pfam" id="PF10370">
    <property type="entry name" value="Rv2993c-like_N"/>
    <property type="match status" value="1"/>
</dbReference>
<dbReference type="FunFam" id="3.90.850.10:FF:000002">
    <property type="entry name" value="2-hydroxyhepta-2,4-diene-1,7-dioate isomerase"/>
    <property type="match status" value="1"/>
</dbReference>
<evidence type="ECO:0000313" key="6">
    <source>
        <dbReference type="Proteomes" id="UP000031518"/>
    </source>
</evidence>
<dbReference type="GO" id="GO:0046872">
    <property type="term" value="F:metal ion binding"/>
    <property type="evidence" value="ECO:0007669"/>
    <property type="project" value="UniProtKB-KW"/>
</dbReference>
<comment type="similarity">
    <text evidence="1">Belongs to the FAH family.</text>
</comment>
<sequence length="256" mass="27859">MKICRFVTPENPSPQWAIIRGDELLPIDDPFHIAITPPARSIPLSDAQLVAPAQPSKIVCVGRNYRDHAAELGNPMPPEPLLFLKPPSAIIGPDQEIQLPAESDRVEYEGEIAVVIGRKARRLASNPLDYVLGYTCLNDVTARDLQRRDAQWTRAKSFDTFCPIGPVIETDLDPSTLIVETRLNGQLRQRGAAAEMAFPIPFLIRYISHIMTLEPGDVIATGTPAGVGPLAPGDAVEISIPGIGTLRNTVRPQSPP</sequence>
<feature type="domain" description="Fumarylacetoacetase-like C-terminal" evidence="3">
    <location>
        <begin position="57"/>
        <end position="251"/>
    </location>
</feature>
<dbReference type="Proteomes" id="UP000031518">
    <property type="component" value="Unassembled WGS sequence"/>
</dbReference>
<evidence type="ECO:0000256" key="1">
    <source>
        <dbReference type="ARBA" id="ARBA00010211"/>
    </source>
</evidence>
<dbReference type="InterPro" id="IPR036663">
    <property type="entry name" value="Fumarylacetoacetase_C_sf"/>
</dbReference>
<keyword evidence="2" id="KW-0479">Metal-binding</keyword>
<dbReference type="GO" id="GO:0018773">
    <property type="term" value="F:acetylpyruvate hydrolase activity"/>
    <property type="evidence" value="ECO:0007669"/>
    <property type="project" value="TreeGrafter"/>
</dbReference>
<dbReference type="GO" id="GO:0019752">
    <property type="term" value="P:carboxylic acid metabolic process"/>
    <property type="evidence" value="ECO:0007669"/>
    <property type="project" value="UniProtKB-ARBA"/>
</dbReference>
<reference evidence="5 6" key="2">
    <citation type="submission" date="2015-01" db="EMBL/GenBank/DDBJ databases">
        <title>Complete genome sequence of Pyrinomonas methylaliphatogenes type strain K22T.</title>
        <authorList>
            <person name="Lee K.C.Y."/>
            <person name="Power J.F."/>
            <person name="Dunfield P.F."/>
            <person name="Morgan X.C."/>
            <person name="Huttenhower C."/>
            <person name="Stott M.B."/>
        </authorList>
    </citation>
    <scope>NUCLEOTIDE SEQUENCE [LARGE SCALE GENOMIC DNA]</scope>
    <source>
        <strain evidence="5 6">K22</strain>
    </source>
</reference>
<name>A0A0B6WVI8_9BACT</name>
<evidence type="ECO:0000259" key="4">
    <source>
        <dbReference type="Pfam" id="PF10370"/>
    </source>
</evidence>
<dbReference type="STRING" id="454194.PYK22_00787"/>
<feature type="domain" description="Rv2993c-like N-terminal" evidence="4">
    <location>
        <begin position="1"/>
        <end position="52"/>
    </location>
</feature>
<dbReference type="InterPro" id="IPR011234">
    <property type="entry name" value="Fumarylacetoacetase-like_C"/>
</dbReference>
<dbReference type="AlphaFoldDB" id="A0A0B6WVI8"/>